<protein>
    <submittedName>
        <fullName evidence="4">Uncharacterized protein</fullName>
    </submittedName>
</protein>
<keyword evidence="6" id="KW-1185">Reference proteome</keyword>
<reference evidence="4" key="1">
    <citation type="submission" date="2016-05" db="EMBL/GenBank/DDBJ databases">
        <authorList>
            <person name="Lavstsen T."/>
            <person name="Jespersen J.S."/>
        </authorList>
    </citation>
    <scope>NUCLEOTIDE SEQUENCE [LARGE SCALE GENOMIC DNA]</scope>
</reference>
<keyword evidence="2" id="KW-1133">Transmembrane helix</keyword>
<evidence type="ECO:0000313" key="6">
    <source>
        <dbReference type="Proteomes" id="UP000078555"/>
    </source>
</evidence>
<gene>
    <name evidence="3" type="ORF">POVWA1_004630</name>
    <name evidence="4" type="ORF">POVWA2_004690</name>
</gene>
<name>A0A1A8YJ26_PLAOA</name>
<evidence type="ECO:0000313" key="5">
    <source>
        <dbReference type="Proteomes" id="UP000078550"/>
    </source>
</evidence>
<evidence type="ECO:0000313" key="3">
    <source>
        <dbReference type="EMBL" id="SBT30945.1"/>
    </source>
</evidence>
<dbReference type="AlphaFoldDB" id="A0A1A8YJ26"/>
<accession>A0A1A8YJ26</accession>
<proteinExistence type="predicted"/>
<organism evidence="4 5">
    <name type="scientific">Plasmodium ovale wallikeri</name>
    <dbReference type="NCBI Taxonomy" id="864142"/>
    <lineage>
        <taxon>Eukaryota</taxon>
        <taxon>Sar</taxon>
        <taxon>Alveolata</taxon>
        <taxon>Apicomplexa</taxon>
        <taxon>Aconoidasida</taxon>
        <taxon>Haemosporida</taxon>
        <taxon>Plasmodiidae</taxon>
        <taxon>Plasmodium</taxon>
        <taxon>Plasmodium (Plasmodium)</taxon>
    </lineage>
</organism>
<reference evidence="5 6" key="2">
    <citation type="submission" date="2016-05" db="EMBL/GenBank/DDBJ databases">
        <authorList>
            <person name="Naeem Raeece"/>
        </authorList>
    </citation>
    <scope>NUCLEOTIDE SEQUENCE [LARGE SCALE GENOMIC DNA]</scope>
</reference>
<dbReference type="EMBL" id="FLRD01000010">
    <property type="protein sequence ID" value="SBT30945.1"/>
    <property type="molecule type" value="Genomic_DNA"/>
</dbReference>
<sequence>MMLAAKQCKQLGDMGNVGSLLPGDLLDLCDCLDMDESVNSDKCKCNDVLNNEELKAAFQKFKNCFGSNTESNTGSNTESNKESNMGILTGLLKGVTEGLPGNFASLFPGGLNSMVPGELNSMFPGGLDSIFPGNIPGNFTNPVPQRLSTVSHEGSNTEPKVKLNTEMPKNNLKFLTGNCYISSLKDILSSLKGNTICSVNISSYKEKGEKIIEYLEVIEDAAVSTLKHVKLINSGIILGENLFSRVITRFSSYNIALPLFVSGSIVVIIIGILYMINKSIPPSFFDSRRNNDVQNNDEQNYDEQMKILQEQYNETLRTTAMLNQFLLGYQPN</sequence>
<dbReference type="Proteomes" id="UP000078550">
    <property type="component" value="Unassembled WGS sequence"/>
</dbReference>
<keyword evidence="2" id="KW-0472">Membrane</keyword>
<dbReference type="EMBL" id="FLRE01000019">
    <property type="protein sequence ID" value="SBT31545.1"/>
    <property type="molecule type" value="Genomic_DNA"/>
</dbReference>
<keyword evidence="1" id="KW-0175">Coiled coil</keyword>
<keyword evidence="2" id="KW-0812">Transmembrane</keyword>
<evidence type="ECO:0000256" key="1">
    <source>
        <dbReference type="SAM" id="Coils"/>
    </source>
</evidence>
<evidence type="ECO:0000313" key="4">
    <source>
        <dbReference type="EMBL" id="SBT31545.1"/>
    </source>
</evidence>
<feature type="coiled-coil region" evidence="1">
    <location>
        <begin position="291"/>
        <end position="318"/>
    </location>
</feature>
<dbReference type="Proteomes" id="UP000078555">
    <property type="component" value="Unassembled WGS sequence"/>
</dbReference>
<evidence type="ECO:0000256" key="2">
    <source>
        <dbReference type="SAM" id="Phobius"/>
    </source>
</evidence>
<feature type="transmembrane region" description="Helical" evidence="2">
    <location>
        <begin position="255"/>
        <end position="276"/>
    </location>
</feature>